<organism evidence="2 3">
    <name type="scientific">Salinibacillus aidingensis</name>
    <dbReference type="NCBI Taxonomy" id="237684"/>
    <lineage>
        <taxon>Bacteria</taxon>
        <taxon>Bacillati</taxon>
        <taxon>Bacillota</taxon>
        <taxon>Bacilli</taxon>
        <taxon>Bacillales</taxon>
        <taxon>Bacillaceae</taxon>
        <taxon>Salinibacillus</taxon>
    </lineage>
</organism>
<sequence length="84" mass="10133">MQSFVEVDVREDIRLNKEPFHKIMNAIKNLEEGQGLILHAPFKPIPLFKVLDRKGFDHEEEKLEKKHWKVTFRKREGEKNDHIR</sequence>
<accession>A0ABN1B7U4</accession>
<protein>
    <recommendedName>
        <fullName evidence="1">DUF2249 domain-containing protein</fullName>
    </recommendedName>
</protein>
<dbReference type="RefSeq" id="WP_343839901.1">
    <property type="nucleotide sequence ID" value="NZ_BAAADO010000003.1"/>
</dbReference>
<gene>
    <name evidence="2" type="ORF">GCM10008986_17910</name>
</gene>
<dbReference type="InterPro" id="IPR018720">
    <property type="entry name" value="DUF2249"/>
</dbReference>
<name>A0ABN1B7U4_9BACI</name>
<proteinExistence type="predicted"/>
<evidence type="ECO:0000313" key="3">
    <source>
        <dbReference type="Proteomes" id="UP001500880"/>
    </source>
</evidence>
<evidence type="ECO:0000259" key="1">
    <source>
        <dbReference type="Pfam" id="PF10006"/>
    </source>
</evidence>
<dbReference type="Pfam" id="PF10006">
    <property type="entry name" value="DUF2249"/>
    <property type="match status" value="1"/>
</dbReference>
<dbReference type="Proteomes" id="UP001500880">
    <property type="component" value="Unassembled WGS sequence"/>
</dbReference>
<reference evidence="2 3" key="1">
    <citation type="journal article" date="2019" name="Int. J. Syst. Evol. Microbiol.">
        <title>The Global Catalogue of Microorganisms (GCM) 10K type strain sequencing project: providing services to taxonomists for standard genome sequencing and annotation.</title>
        <authorList>
            <consortium name="The Broad Institute Genomics Platform"/>
            <consortium name="The Broad Institute Genome Sequencing Center for Infectious Disease"/>
            <person name="Wu L."/>
            <person name="Ma J."/>
        </authorList>
    </citation>
    <scope>NUCLEOTIDE SEQUENCE [LARGE SCALE GENOMIC DNA]</scope>
    <source>
        <strain evidence="2 3">JCM 12389</strain>
    </source>
</reference>
<comment type="caution">
    <text evidence="2">The sequence shown here is derived from an EMBL/GenBank/DDBJ whole genome shotgun (WGS) entry which is preliminary data.</text>
</comment>
<keyword evidence="3" id="KW-1185">Reference proteome</keyword>
<feature type="domain" description="DUF2249" evidence="1">
    <location>
        <begin position="6"/>
        <end position="74"/>
    </location>
</feature>
<evidence type="ECO:0000313" key="2">
    <source>
        <dbReference type="EMBL" id="GAA0492089.1"/>
    </source>
</evidence>
<dbReference type="EMBL" id="BAAADO010000003">
    <property type="protein sequence ID" value="GAA0492089.1"/>
    <property type="molecule type" value="Genomic_DNA"/>
</dbReference>